<evidence type="ECO:0000313" key="3">
    <source>
        <dbReference type="EMBL" id="ADV46218.1"/>
    </source>
</evidence>
<dbReference type="AlphaFoldDB" id="E6X374"/>
<dbReference type="InterPro" id="IPR023753">
    <property type="entry name" value="FAD/NAD-binding_dom"/>
</dbReference>
<name>E6X374_NITSE</name>
<dbReference type="PANTHER" id="PTHR10632:SF2">
    <property type="entry name" value="SULFIDE:QUINONE OXIDOREDUCTASE, MITOCHONDRIAL"/>
    <property type="match status" value="1"/>
</dbReference>
<dbReference type="InterPro" id="IPR019546">
    <property type="entry name" value="TAT_signal_bac_arc"/>
</dbReference>
<dbReference type="PANTHER" id="PTHR10632">
    <property type="entry name" value="SULFIDE:QUINONE OXIDOREDUCTASE"/>
    <property type="match status" value="1"/>
</dbReference>
<protein>
    <submittedName>
        <fullName evidence="3">FAD-dependent pyridine nucleotide-disulfide oxidoreductase</fullName>
    </submittedName>
</protein>
<gene>
    <name evidence="3" type="ordered locus">Nitsa_0959</name>
</gene>
<evidence type="ECO:0000256" key="1">
    <source>
        <dbReference type="ARBA" id="ARBA00022505"/>
    </source>
</evidence>
<organism evidence="3 4">
    <name type="scientific">Nitratifractor salsuginis (strain DSM 16511 / JCM 12458 / E9I37-1)</name>
    <dbReference type="NCBI Taxonomy" id="749222"/>
    <lineage>
        <taxon>Bacteria</taxon>
        <taxon>Pseudomonadati</taxon>
        <taxon>Campylobacterota</taxon>
        <taxon>Epsilonproteobacteria</taxon>
        <taxon>Campylobacterales</taxon>
        <taxon>Sulfurovaceae</taxon>
        <taxon>Nitratifractor</taxon>
    </lineage>
</organism>
<dbReference type="InterPro" id="IPR015904">
    <property type="entry name" value="Sulphide_quinone_reductase"/>
</dbReference>
<proteinExistence type="predicted"/>
<dbReference type="STRING" id="749222.Nitsa_0959"/>
<keyword evidence="1" id="KW-0500">Molybdenum</keyword>
<dbReference type="HOGENOM" id="CLU_030742_2_0_7"/>
<dbReference type="SUPFAM" id="SSF51905">
    <property type="entry name" value="FAD/NAD(P)-binding domain"/>
    <property type="match status" value="1"/>
</dbReference>
<dbReference type="Pfam" id="PF10518">
    <property type="entry name" value="TAT_signal"/>
    <property type="match status" value="1"/>
</dbReference>
<dbReference type="PRINTS" id="PR00368">
    <property type="entry name" value="FADPNR"/>
</dbReference>
<dbReference type="Pfam" id="PF07992">
    <property type="entry name" value="Pyr_redox_2"/>
    <property type="match status" value="1"/>
</dbReference>
<dbReference type="InterPro" id="IPR036188">
    <property type="entry name" value="FAD/NAD-bd_sf"/>
</dbReference>
<sequence length="467" mass="50908">MKISSKNFLKKKVLVDLSRRDFLKGGAALPLLALGASQSASAAESKLTAGISKKHAQIVIVGAGSGGIDAAARLRRAAPNAEITVIAPNTIHLYQSGQIFVAAGLYTQTDNRKNSSDLIPDKVKWIQDLVTQIDPKNHQVQTEKNGAVKYDVLVVATGAVHDFSAIEGLKTEAFGQSGLASVYLNDTLKGEAVGGEQTRQWLSQIAEAARTSRQQVLFSIPEGDVKAQNASLDVLLLGLDIFRGKGPGGGADVYDNVAITVAVGNEYLIDSKPFDRVLRKLLAKEKNLTLRFGTRLSAVDTQAQKATLTGAKETEELKYDFLHVAPSLKAPEAVAQSELALKEGARKGFVEVDPVTLQHKRYPNVFALGDVAALPAKSGAATRDMAIVIQDNVANYLEGRRLGTRYTGYTAVPVKTRYGREMLIEYDRKGPNPTFPLDPNVPRWIWWEMDLHLIRWAYFELMMRGLL</sequence>
<reference evidence="3 4" key="1">
    <citation type="journal article" date="2011" name="Stand. Genomic Sci.">
        <title>Complete genome sequence of Nitratifractor salsuginis type strain (E9I37-1).</title>
        <authorList>
            <person name="Anderson I."/>
            <person name="Sikorski J."/>
            <person name="Zeytun A."/>
            <person name="Nolan M."/>
            <person name="Lapidus A."/>
            <person name="Lucas S."/>
            <person name="Hammon N."/>
            <person name="Deshpande S."/>
            <person name="Cheng J.F."/>
            <person name="Tapia R."/>
            <person name="Han C."/>
            <person name="Goodwin L."/>
            <person name="Pitluck S."/>
            <person name="Liolios K."/>
            <person name="Pagani I."/>
            <person name="Ivanova N."/>
            <person name="Huntemann M."/>
            <person name="Mavromatis K."/>
            <person name="Ovchinikova G."/>
            <person name="Pati A."/>
            <person name="Chen A."/>
            <person name="Palaniappan K."/>
            <person name="Land M."/>
            <person name="Hauser L."/>
            <person name="Brambilla E.M."/>
            <person name="Ngatchou-Djao O.D."/>
            <person name="Rohde M."/>
            <person name="Tindall B.J."/>
            <person name="Goker M."/>
            <person name="Detter J.C."/>
            <person name="Woyke T."/>
            <person name="Bristow J."/>
            <person name="Eisen J.A."/>
            <person name="Markowitz V."/>
            <person name="Hugenholtz P."/>
            <person name="Klenk H.P."/>
            <person name="Kyrpides N.C."/>
        </authorList>
    </citation>
    <scope>NUCLEOTIDE SEQUENCE [LARGE SCALE GENOMIC DNA]</scope>
    <source>
        <strain evidence="4">DSM 16511 / JCM 12458 / E9I37-1</strain>
    </source>
</reference>
<dbReference type="PROSITE" id="PS51318">
    <property type="entry name" value="TAT"/>
    <property type="match status" value="1"/>
</dbReference>
<evidence type="ECO:0000313" key="4">
    <source>
        <dbReference type="Proteomes" id="UP000008633"/>
    </source>
</evidence>
<dbReference type="Gene3D" id="3.50.50.60">
    <property type="entry name" value="FAD/NAD(P)-binding domain"/>
    <property type="match status" value="2"/>
</dbReference>
<dbReference type="GO" id="GO:0070221">
    <property type="term" value="P:sulfide oxidation, using sulfide:quinone oxidoreductase"/>
    <property type="evidence" value="ECO:0007669"/>
    <property type="project" value="TreeGrafter"/>
</dbReference>
<keyword evidence="4" id="KW-1185">Reference proteome</keyword>
<dbReference type="GO" id="GO:0071949">
    <property type="term" value="F:FAD binding"/>
    <property type="evidence" value="ECO:0007669"/>
    <property type="project" value="TreeGrafter"/>
</dbReference>
<reference evidence="4" key="2">
    <citation type="submission" date="2011-01" db="EMBL/GenBank/DDBJ databases">
        <title>The complete genome of Nitratifractor salsuginis DSM 16511.</title>
        <authorList>
            <consortium name="US DOE Joint Genome Institute (JGI-PGF)"/>
            <person name="Lucas S."/>
            <person name="Copeland A."/>
            <person name="Lapidus A."/>
            <person name="Bruce D."/>
            <person name="Goodwin L."/>
            <person name="Pitluck S."/>
            <person name="Kyrpides N."/>
            <person name="Mavromatis K."/>
            <person name="Ivanova N."/>
            <person name="Mikhailova N."/>
            <person name="Zeytun A."/>
            <person name="Detter J.C."/>
            <person name="Tapia R."/>
            <person name="Han C."/>
            <person name="Land M."/>
            <person name="Hauser L."/>
            <person name="Markowitz V."/>
            <person name="Cheng J.-F."/>
            <person name="Hugenholtz P."/>
            <person name="Woyke T."/>
            <person name="Wu D."/>
            <person name="Tindall B."/>
            <person name="Schuetze A."/>
            <person name="Brambilla E."/>
            <person name="Klenk H.-P."/>
            <person name="Eisen J.A."/>
        </authorList>
    </citation>
    <scope>NUCLEOTIDE SEQUENCE [LARGE SCALE GENOMIC DNA]</scope>
    <source>
        <strain evidence="4">DSM 16511 / JCM 12458 / E9I37-1</strain>
    </source>
</reference>
<dbReference type="GO" id="GO:0070224">
    <property type="term" value="F:sulfide:quinone oxidoreductase activity"/>
    <property type="evidence" value="ECO:0007669"/>
    <property type="project" value="TreeGrafter"/>
</dbReference>
<dbReference type="EMBL" id="CP002452">
    <property type="protein sequence ID" value="ADV46218.1"/>
    <property type="molecule type" value="Genomic_DNA"/>
</dbReference>
<dbReference type="RefSeq" id="WP_013553912.1">
    <property type="nucleotide sequence ID" value="NC_014935.1"/>
</dbReference>
<dbReference type="KEGG" id="nsa:Nitsa_0959"/>
<feature type="domain" description="FAD/NAD(P)-binding" evidence="2">
    <location>
        <begin position="57"/>
        <end position="179"/>
    </location>
</feature>
<dbReference type="eggNOG" id="COG0446">
    <property type="taxonomic scope" value="Bacteria"/>
</dbReference>
<dbReference type="InterPro" id="IPR006311">
    <property type="entry name" value="TAT_signal"/>
</dbReference>
<accession>E6X374</accession>
<evidence type="ECO:0000259" key="2">
    <source>
        <dbReference type="Pfam" id="PF07992"/>
    </source>
</evidence>
<dbReference type="Proteomes" id="UP000008633">
    <property type="component" value="Chromosome"/>
</dbReference>
<dbReference type="NCBIfam" id="TIGR01409">
    <property type="entry name" value="TAT_signal_seq"/>
    <property type="match status" value="1"/>
</dbReference>